<evidence type="ECO:0000256" key="1">
    <source>
        <dbReference type="PIRSR" id="PIRSR016487-1"/>
    </source>
</evidence>
<evidence type="ECO:0000259" key="2">
    <source>
        <dbReference type="PROSITE" id="PS51707"/>
    </source>
</evidence>
<dbReference type="Pfam" id="PF01928">
    <property type="entry name" value="CYTH"/>
    <property type="match status" value="1"/>
</dbReference>
<organism evidence="3 4">
    <name type="scientific">Myroides phaeus</name>
    <dbReference type="NCBI Taxonomy" id="702745"/>
    <lineage>
        <taxon>Bacteria</taxon>
        <taxon>Pseudomonadati</taxon>
        <taxon>Bacteroidota</taxon>
        <taxon>Flavobacteriia</taxon>
        <taxon>Flavobacteriales</taxon>
        <taxon>Flavobacteriaceae</taxon>
        <taxon>Myroides</taxon>
    </lineage>
</organism>
<dbReference type="AlphaFoldDB" id="A0A1G8G0P3"/>
<dbReference type="PANTHER" id="PTHR40114:SF1">
    <property type="entry name" value="SLR0698 PROTEIN"/>
    <property type="match status" value="1"/>
</dbReference>
<accession>A0A1G8G0P3</accession>
<dbReference type="InterPro" id="IPR033469">
    <property type="entry name" value="CYTH-like_dom_sf"/>
</dbReference>
<dbReference type="SMART" id="SM01118">
    <property type="entry name" value="CYTH"/>
    <property type="match status" value="1"/>
</dbReference>
<sequence length="156" mass="18308">MVEIERKFLVNSWNFINESHNSNKITQGYLNSSAERTVRIRLKNKDAFITVKGKSNSSGTTRFEWEKKIDYNEASQLLELCEDFVISKTRYLVKNGQHEFEIDVFHGENEGLIIAEIELKDENEAFAKPDWLGEEVTGQIEYYNSYIAKKPYKLWK</sequence>
<feature type="domain" description="CYTH" evidence="2">
    <location>
        <begin position="1"/>
        <end position="149"/>
    </location>
</feature>
<dbReference type="PROSITE" id="PS51707">
    <property type="entry name" value="CYTH"/>
    <property type="match status" value="1"/>
</dbReference>
<evidence type="ECO:0000313" key="3">
    <source>
        <dbReference type="EMBL" id="SDH87953.1"/>
    </source>
</evidence>
<dbReference type="InterPro" id="IPR023577">
    <property type="entry name" value="CYTH_domain"/>
</dbReference>
<dbReference type="Gene3D" id="2.40.320.10">
    <property type="entry name" value="Hypothetical Protein Pfu-838710-001"/>
    <property type="match status" value="1"/>
</dbReference>
<name>A0A1G8G0P3_9FLAO</name>
<dbReference type="CDD" id="cd07891">
    <property type="entry name" value="CYTH-like_CthTTM-like_1"/>
    <property type="match status" value="1"/>
</dbReference>
<proteinExistence type="predicted"/>
<gene>
    <name evidence="3" type="ORF">SAMN05421818_12122</name>
</gene>
<evidence type="ECO:0000313" key="4">
    <source>
        <dbReference type="Proteomes" id="UP000243588"/>
    </source>
</evidence>
<keyword evidence="4" id="KW-1185">Reference proteome</keyword>
<protein>
    <submittedName>
        <fullName evidence="3">CYTH domain-containing protein</fullName>
    </submittedName>
</protein>
<dbReference type="STRING" id="702745.SAMN05421818_12122"/>
<feature type="active site" description="Proton acceptor" evidence="1">
    <location>
        <position position="29"/>
    </location>
</feature>
<reference evidence="4" key="1">
    <citation type="submission" date="2016-10" db="EMBL/GenBank/DDBJ databases">
        <authorList>
            <person name="Varghese N."/>
            <person name="Submissions S."/>
        </authorList>
    </citation>
    <scope>NUCLEOTIDE SEQUENCE [LARGE SCALE GENOMIC DNA]</scope>
    <source>
        <strain evidence="4">DSM 23313</strain>
    </source>
</reference>
<dbReference type="RefSeq" id="WP_090409956.1">
    <property type="nucleotide sequence ID" value="NZ_FNDQ01000021.1"/>
</dbReference>
<dbReference type="EMBL" id="FNDQ01000021">
    <property type="protein sequence ID" value="SDH87953.1"/>
    <property type="molecule type" value="Genomic_DNA"/>
</dbReference>
<dbReference type="PIRSF" id="PIRSF016487">
    <property type="entry name" value="CYTH_UCP016487"/>
    <property type="match status" value="1"/>
</dbReference>
<dbReference type="PANTHER" id="PTHR40114">
    <property type="entry name" value="SLR0698 PROTEIN"/>
    <property type="match status" value="1"/>
</dbReference>
<dbReference type="SUPFAM" id="SSF55154">
    <property type="entry name" value="CYTH-like phosphatases"/>
    <property type="match status" value="1"/>
</dbReference>
<dbReference type="InterPro" id="IPR012042">
    <property type="entry name" value="NeuTTM/CthTTM-like"/>
</dbReference>
<dbReference type="Proteomes" id="UP000243588">
    <property type="component" value="Unassembled WGS sequence"/>
</dbReference>